<dbReference type="AlphaFoldDB" id="A0AA39PPJ7"/>
<dbReference type="EMBL" id="JAUEPU010000041">
    <property type="protein sequence ID" value="KAK0488162.1"/>
    <property type="molecule type" value="Genomic_DNA"/>
</dbReference>
<organism evidence="1 2">
    <name type="scientific">Armillaria luteobubalina</name>
    <dbReference type="NCBI Taxonomy" id="153913"/>
    <lineage>
        <taxon>Eukaryota</taxon>
        <taxon>Fungi</taxon>
        <taxon>Dikarya</taxon>
        <taxon>Basidiomycota</taxon>
        <taxon>Agaricomycotina</taxon>
        <taxon>Agaricomycetes</taxon>
        <taxon>Agaricomycetidae</taxon>
        <taxon>Agaricales</taxon>
        <taxon>Marasmiineae</taxon>
        <taxon>Physalacriaceae</taxon>
        <taxon>Armillaria</taxon>
    </lineage>
</organism>
<name>A0AA39PPJ7_9AGAR</name>
<dbReference type="Proteomes" id="UP001175228">
    <property type="component" value="Unassembled WGS sequence"/>
</dbReference>
<gene>
    <name evidence="1" type="ORF">EDD18DRAFT_1359848</name>
</gene>
<evidence type="ECO:0000313" key="1">
    <source>
        <dbReference type="EMBL" id="KAK0488162.1"/>
    </source>
</evidence>
<accession>A0AA39PPJ7</accession>
<evidence type="ECO:0008006" key="3">
    <source>
        <dbReference type="Google" id="ProtNLM"/>
    </source>
</evidence>
<sequence length="551" mass="61729">MPMIFEYPLLDIDTKSSAATRHKNECSVEMYERDIECAIEQPCSPTTLSHVMPSPEGRLWRVKCQRGCEDQVVVGLTKANALKDTLISVFAISAARTWVYIRIQLSGLSIVKAFLASLTAVIQSHNSPVLEEVPFEEHARTVKMRNDKVLQVHDWVVVTEGIYEGALGCLVASHECGWNVLVIPRTFPHERQGARPHGKAVIPNSPTPGCSSKLDVDQGLLLLECDHQSVLPATAAPLEVLALFQQSEHPTVIAAQAQAPCPAEWCFEVGELVAVSDAMHPCVGHIFQINNNDLDITLDDASGVRRFPYIVVDKIFAVGDFVRWVDTGREGVIQHTNQFHVTALQLYEDGHHEEFECAKNSVIKALPPKLLDPLLYTISAPIVQYPSLPLPPSQSHDSSGHWTSDPRLVGREFRIRIGGKAKVVMLQKGANDDVAQAYVRRGKRKLELMADRKLIEAMHPANPRNYERWIVIEGEHTGKYVRSIRYNRVKESKESIQWTVATVEPIIGECDKLTGENLDLDSSCLCLEAENDTSKWRNMKFSRNLREEARR</sequence>
<evidence type="ECO:0000313" key="2">
    <source>
        <dbReference type="Proteomes" id="UP001175228"/>
    </source>
</evidence>
<keyword evidence="2" id="KW-1185">Reference proteome</keyword>
<reference evidence="1" key="1">
    <citation type="submission" date="2023-06" db="EMBL/GenBank/DDBJ databases">
        <authorList>
            <consortium name="Lawrence Berkeley National Laboratory"/>
            <person name="Ahrendt S."/>
            <person name="Sahu N."/>
            <person name="Indic B."/>
            <person name="Wong-Bajracharya J."/>
            <person name="Merenyi Z."/>
            <person name="Ke H.-M."/>
            <person name="Monk M."/>
            <person name="Kocsube S."/>
            <person name="Drula E."/>
            <person name="Lipzen A."/>
            <person name="Balint B."/>
            <person name="Henrissat B."/>
            <person name="Andreopoulos B."/>
            <person name="Martin F.M."/>
            <person name="Harder C.B."/>
            <person name="Rigling D."/>
            <person name="Ford K.L."/>
            <person name="Foster G.D."/>
            <person name="Pangilinan J."/>
            <person name="Papanicolaou A."/>
            <person name="Barry K."/>
            <person name="LaButti K."/>
            <person name="Viragh M."/>
            <person name="Koriabine M."/>
            <person name="Yan M."/>
            <person name="Riley R."/>
            <person name="Champramary S."/>
            <person name="Plett K.L."/>
            <person name="Tsai I.J."/>
            <person name="Slot J."/>
            <person name="Sipos G."/>
            <person name="Plett J."/>
            <person name="Nagy L.G."/>
            <person name="Grigoriev I.V."/>
        </authorList>
    </citation>
    <scope>NUCLEOTIDE SEQUENCE</scope>
    <source>
        <strain evidence="1">HWK02</strain>
    </source>
</reference>
<protein>
    <recommendedName>
        <fullName evidence="3">KOW domain-containing protein</fullName>
    </recommendedName>
</protein>
<comment type="caution">
    <text evidence="1">The sequence shown here is derived from an EMBL/GenBank/DDBJ whole genome shotgun (WGS) entry which is preliminary data.</text>
</comment>
<proteinExistence type="predicted"/>